<evidence type="ECO:0000313" key="1">
    <source>
        <dbReference type="EMBL" id="PIL40683.1"/>
    </source>
</evidence>
<dbReference type="Gene3D" id="2.30.110.20">
    <property type="entry name" value="Hcp1-like"/>
    <property type="match status" value="1"/>
</dbReference>
<dbReference type="InterPro" id="IPR008514">
    <property type="entry name" value="T6SS_Hcp"/>
</dbReference>
<dbReference type="PANTHER" id="PTHR36152:SF5">
    <property type="entry name" value="PROTEIN HCP1"/>
    <property type="match status" value="1"/>
</dbReference>
<dbReference type="NCBIfam" id="TIGR03344">
    <property type="entry name" value="VI_effect_Hcp1"/>
    <property type="match status" value="1"/>
</dbReference>
<dbReference type="InterPro" id="IPR053165">
    <property type="entry name" value="HSI-I_assembly_Hcp1"/>
</dbReference>
<evidence type="ECO:0000313" key="2">
    <source>
        <dbReference type="Proteomes" id="UP000228593"/>
    </source>
</evidence>
<name>A0A2G8T3Y9_9BURK</name>
<reference evidence="1 2" key="1">
    <citation type="submission" date="2017-10" db="EMBL/GenBank/DDBJ databases">
        <title>Massilia psychrophilum sp. nov., a novel purple-pigmented bacterium isolated from Tianshan glacier, Xinjiang Municipality, China.</title>
        <authorList>
            <person name="Wang H."/>
        </authorList>
    </citation>
    <scope>NUCLEOTIDE SEQUENCE [LARGE SCALE GENOMIC DNA]</scope>
    <source>
        <strain evidence="1 2">JCM 30813</strain>
    </source>
</reference>
<comment type="caution">
    <text evidence="1">The sequence shown here is derived from an EMBL/GenBank/DDBJ whole genome shotgun (WGS) entry which is preliminary data.</text>
</comment>
<sequence length="164" mass="17490">MAIDAYLQIEGIKGESADSAHPGWIEVTGISWGIHQPKSATASTAGGHTAERAELSDIAFSKLTDLSTPILLQTCAMGKTLPRAKIELFRADGNGTRVMYFSVELENVLIGMVKPHLGGTDSYLSENVNLKYSKIKWKYTQQKMGGGTGGSTVGGWDAASNKIA</sequence>
<protein>
    <submittedName>
        <fullName evidence="1">Type VI secretion system tube protein Hcp</fullName>
    </submittedName>
</protein>
<dbReference type="Pfam" id="PF05638">
    <property type="entry name" value="T6SS_HCP"/>
    <property type="match status" value="1"/>
</dbReference>
<dbReference type="SUPFAM" id="SSF141452">
    <property type="entry name" value="Hcp1-like"/>
    <property type="match status" value="1"/>
</dbReference>
<dbReference type="EMBL" id="PDOB01000006">
    <property type="protein sequence ID" value="PIL40683.1"/>
    <property type="molecule type" value="Genomic_DNA"/>
</dbReference>
<dbReference type="PANTHER" id="PTHR36152">
    <property type="entry name" value="CYTOPLASMIC PROTEIN-RELATED"/>
    <property type="match status" value="1"/>
</dbReference>
<dbReference type="AlphaFoldDB" id="A0A2G8T3Y9"/>
<dbReference type="Proteomes" id="UP000228593">
    <property type="component" value="Unassembled WGS sequence"/>
</dbReference>
<proteinExistence type="predicted"/>
<dbReference type="RefSeq" id="WP_099915064.1">
    <property type="nucleotide sequence ID" value="NZ_BMHS01000002.1"/>
</dbReference>
<organism evidence="1 2">
    <name type="scientific">Massilia psychrophila</name>
    <dbReference type="NCBI Taxonomy" id="1603353"/>
    <lineage>
        <taxon>Bacteria</taxon>
        <taxon>Pseudomonadati</taxon>
        <taxon>Pseudomonadota</taxon>
        <taxon>Betaproteobacteria</taxon>
        <taxon>Burkholderiales</taxon>
        <taxon>Oxalobacteraceae</taxon>
        <taxon>Telluria group</taxon>
        <taxon>Massilia</taxon>
    </lineage>
</organism>
<gene>
    <name evidence="1" type="ORF">CR103_05785</name>
</gene>
<dbReference type="InterPro" id="IPR036624">
    <property type="entry name" value="Hcp1-lik_sf"/>
</dbReference>
<dbReference type="OrthoDB" id="5066999at2"/>
<keyword evidence="2" id="KW-1185">Reference proteome</keyword>
<accession>A0A2G8T3Y9</accession>